<dbReference type="RefSeq" id="WP_308134673.1">
    <property type="nucleotide sequence ID" value="NZ_CP133216.1"/>
</dbReference>
<evidence type="ECO:0000313" key="5">
    <source>
        <dbReference type="Proteomes" id="UP001223336"/>
    </source>
</evidence>
<feature type="transmembrane region" description="Helical" evidence="1">
    <location>
        <begin position="211"/>
        <end position="229"/>
    </location>
</feature>
<name>A0AA51MJ72_9GAMM</name>
<dbReference type="Proteomes" id="UP001229862">
    <property type="component" value="Plasmid pThsubDNT52_1"/>
</dbReference>
<feature type="transmembrane region" description="Helical" evidence="1">
    <location>
        <begin position="155"/>
        <end position="182"/>
    </location>
</feature>
<geneLocation type="plasmid" evidence="4">
    <name>pThsubDNT52_1</name>
</geneLocation>
<evidence type="ECO:0000313" key="4">
    <source>
        <dbReference type="EMBL" id="WML84855.1"/>
    </source>
</evidence>
<feature type="transmembrane region" description="Helical" evidence="1">
    <location>
        <begin position="130"/>
        <end position="149"/>
    </location>
</feature>
<protein>
    <submittedName>
        <fullName evidence="4">DUF4395 domain-containing protein</fullName>
    </submittedName>
</protein>
<keyword evidence="1" id="KW-0812">Transmembrane</keyword>
<keyword evidence="5" id="KW-1185">Reference proteome</keyword>
<dbReference type="Proteomes" id="UP001223336">
    <property type="component" value="Unassembled WGS sequence"/>
</dbReference>
<proteinExistence type="predicted"/>
<feature type="domain" description="DUF4395" evidence="2">
    <location>
        <begin position="52"/>
        <end position="185"/>
    </location>
</feature>
<feature type="transmembrane region" description="Helical" evidence="1">
    <location>
        <begin position="58"/>
        <end position="76"/>
    </location>
</feature>
<evidence type="ECO:0000259" key="2">
    <source>
        <dbReference type="Pfam" id="PF14340"/>
    </source>
</evidence>
<evidence type="ECO:0000313" key="3">
    <source>
        <dbReference type="EMBL" id="MDQ5768704.1"/>
    </source>
</evidence>
<keyword evidence="1" id="KW-0472">Membrane</keyword>
<reference evidence="4 5" key="1">
    <citation type="submission" date="2023-08" db="EMBL/GenBank/DDBJ databases">
        <title>New molecular markers tilS and rpoB for phylogenetic and monitoring studies of the genus Thiothrix biodiversity.</title>
        <authorList>
            <person name="Ravin N.V."/>
            <person name="Smolyakov D."/>
            <person name="Markov N.D."/>
            <person name="Beletsky A.V."/>
            <person name="Mardanov A.V."/>
            <person name="Rudenko T.S."/>
            <person name="Grabovich M.Y."/>
        </authorList>
    </citation>
    <scope>NUCLEOTIDE SEQUENCE</scope>
    <source>
        <strain evidence="4">DNT52</strain>
        <strain evidence="3 5">H33</strain>
        <plasmid evidence="4">pThsubDNT52_1</plasmid>
    </source>
</reference>
<dbReference type="InterPro" id="IPR025508">
    <property type="entry name" value="DUF4395"/>
</dbReference>
<dbReference type="AlphaFoldDB" id="A0AA51MJ72"/>
<dbReference type="EMBL" id="JAVFKN010000010">
    <property type="protein sequence ID" value="MDQ5768704.1"/>
    <property type="molecule type" value="Genomic_DNA"/>
</dbReference>
<keyword evidence="1" id="KW-1133">Transmembrane helix</keyword>
<accession>A0AA51MJ72</accession>
<dbReference type="Pfam" id="PF14340">
    <property type="entry name" value="DUF4395"/>
    <property type="match status" value="1"/>
</dbReference>
<organism evidence="4">
    <name type="scientific">Thiothrix subterranea</name>
    <dbReference type="NCBI Taxonomy" id="2735563"/>
    <lineage>
        <taxon>Bacteria</taxon>
        <taxon>Pseudomonadati</taxon>
        <taxon>Pseudomonadota</taxon>
        <taxon>Gammaproteobacteria</taxon>
        <taxon>Thiotrichales</taxon>
        <taxon>Thiotrichaceae</taxon>
        <taxon>Thiothrix</taxon>
    </lineage>
</organism>
<dbReference type="EMBL" id="CP133216">
    <property type="protein sequence ID" value="WML84855.1"/>
    <property type="molecule type" value="Genomic_DNA"/>
</dbReference>
<gene>
    <name evidence="3" type="ORF">RCC75_09205</name>
    <name evidence="4" type="ORF">RCG00_00025</name>
</gene>
<sequence length="231" mass="26007">MLWATRVVFYLSLRPNQAVERNKGEALEKSQHMNKHLHFGEVVEGYAIRVLNEREARAAAGILFAFGIMTFMYSYIFMDFRYTRLFITFFMVDFFIRVLLNPKYSPSLIAGRFFVARQTPEYVGAAQKRFAWSIGLILSVIMFVLVVVLEMMTPIKIGICVACLILLFSEAAFGICIGCVLYNWLTSNKASHCPGGVCEVREKTAIQAINPVQAAIAIFAFLIAAVLGYQA</sequence>
<keyword evidence="4" id="KW-0614">Plasmid</keyword>
<evidence type="ECO:0000256" key="1">
    <source>
        <dbReference type="SAM" id="Phobius"/>
    </source>
</evidence>